<reference evidence="1" key="1">
    <citation type="submission" date="2023-03" db="EMBL/GenBank/DDBJ databases">
        <title>Chromosome-level genomes of two armyworms, Mythimna separata and Mythimna loreyi, provide insights into the biosynthesis and reception of sex pheromones.</title>
        <authorList>
            <person name="Zhao H."/>
        </authorList>
    </citation>
    <scope>NUCLEOTIDE SEQUENCE</scope>
    <source>
        <strain evidence="1">BeijingLab</strain>
    </source>
</reference>
<proteinExistence type="predicted"/>
<evidence type="ECO:0000313" key="2">
    <source>
        <dbReference type="Proteomes" id="UP001231649"/>
    </source>
</evidence>
<name>A0ACC2QT61_9NEOP</name>
<protein>
    <submittedName>
        <fullName evidence="1">Uncharacterized protein</fullName>
    </submittedName>
</protein>
<comment type="caution">
    <text evidence="1">The sequence shown here is derived from an EMBL/GenBank/DDBJ whole genome shotgun (WGS) entry which is preliminary data.</text>
</comment>
<evidence type="ECO:0000313" key="1">
    <source>
        <dbReference type="EMBL" id="KAJ8725434.1"/>
    </source>
</evidence>
<sequence>MAYDFDFNFKVPKVLKSVKYSLAAVNGVFLLTGFLFLIVGITVLVTFKEYDALLTKRFFNVTGLVLATAVIILLGSGLGAYSAITKEFYFVAGYVALLLVTLILEISIMIAAFSLRNDATEELRQPMSQTLQQYFNRVEISQMWDDLQREFECCGIVGRDDWRPNLLPISCCFINIGTISPFQCTASNSYGVGCAALLGATLSYSAHVIAICAVVATCLQVLMSLMAGYLAYRSKFEVVELDS</sequence>
<gene>
    <name evidence="1" type="ORF">PYW08_003617</name>
</gene>
<dbReference type="EMBL" id="CM056791">
    <property type="protein sequence ID" value="KAJ8725434.1"/>
    <property type="molecule type" value="Genomic_DNA"/>
</dbReference>
<dbReference type="Proteomes" id="UP001231649">
    <property type="component" value="Chromosome 15"/>
</dbReference>
<keyword evidence="2" id="KW-1185">Reference proteome</keyword>
<accession>A0ACC2QT61</accession>
<organism evidence="1 2">
    <name type="scientific">Mythimna loreyi</name>
    <dbReference type="NCBI Taxonomy" id="667449"/>
    <lineage>
        <taxon>Eukaryota</taxon>
        <taxon>Metazoa</taxon>
        <taxon>Ecdysozoa</taxon>
        <taxon>Arthropoda</taxon>
        <taxon>Hexapoda</taxon>
        <taxon>Insecta</taxon>
        <taxon>Pterygota</taxon>
        <taxon>Neoptera</taxon>
        <taxon>Endopterygota</taxon>
        <taxon>Lepidoptera</taxon>
        <taxon>Glossata</taxon>
        <taxon>Ditrysia</taxon>
        <taxon>Noctuoidea</taxon>
        <taxon>Noctuidae</taxon>
        <taxon>Noctuinae</taxon>
        <taxon>Hadenini</taxon>
        <taxon>Mythimna</taxon>
    </lineage>
</organism>